<proteinExistence type="predicted"/>
<gene>
    <name evidence="1" type="primary">XPO1</name>
    <name evidence="1" type="ORF">LTS18_000051</name>
</gene>
<keyword evidence="2" id="KW-1185">Reference proteome</keyword>
<comment type="caution">
    <text evidence="1">The sequence shown here is derived from an EMBL/GenBank/DDBJ whole genome shotgun (WGS) entry which is preliminary data.</text>
</comment>
<dbReference type="EMBL" id="JAWDJW010006334">
    <property type="protein sequence ID" value="KAK3065574.1"/>
    <property type="molecule type" value="Genomic_DNA"/>
</dbReference>
<organism evidence="1 2">
    <name type="scientific">Coniosporium uncinatum</name>
    <dbReference type="NCBI Taxonomy" id="93489"/>
    <lineage>
        <taxon>Eukaryota</taxon>
        <taxon>Fungi</taxon>
        <taxon>Dikarya</taxon>
        <taxon>Ascomycota</taxon>
        <taxon>Pezizomycotina</taxon>
        <taxon>Dothideomycetes</taxon>
        <taxon>Dothideomycetes incertae sedis</taxon>
        <taxon>Coniosporium</taxon>
    </lineage>
</organism>
<evidence type="ECO:0000313" key="2">
    <source>
        <dbReference type="Proteomes" id="UP001186974"/>
    </source>
</evidence>
<reference evidence="1" key="1">
    <citation type="submission" date="2024-09" db="EMBL/GenBank/DDBJ databases">
        <title>Black Yeasts Isolated from many extreme environments.</title>
        <authorList>
            <person name="Coleine C."/>
            <person name="Stajich J.E."/>
            <person name="Selbmann L."/>
        </authorList>
    </citation>
    <scope>NUCLEOTIDE SEQUENCE</scope>
    <source>
        <strain evidence="1">CCFEE 5737</strain>
    </source>
</reference>
<protein>
    <submittedName>
        <fullName evidence="1">Exportin-1</fullName>
    </submittedName>
</protein>
<evidence type="ECO:0000313" key="1">
    <source>
        <dbReference type="EMBL" id="KAK3065574.1"/>
    </source>
</evidence>
<sequence length="1074" mass="123078">MSMSIEELDATVRAFYEGRGETQKQAQATLNQFKENPDAWLMVDKILQDASHPQTKYLGLQVLDNVIMTRWKVLPRDQCQGIRNFVVNFIIQLANTDESLRANKTLVNKLNLVLVSVLKQEWPHNWPTFINEIVSSCHSSLPICENNMAILRLLSEEVFDYSQDQMTSTKTKELKQSMCDEFTAIYQLCSEILKTAAQASLIRATLETLLRFLNWIPIGYIFETPEGGTSLIETLRSRFLEVPDFRNITLKCLTEIAGLHTEPNYNEKLVQMFTETLTAISKIIPLSLDLKSTYAQSNGRDQEFVQNLALFLTNFFTVHLSVIENLPNRDFLTHGHFYLIRISQIEDREIFKICLEYWTKLVSELYDEMQQLPITDINPLINMGLSGLSNGGGRDPGMLANYNLRKNKYTEVLSNLRTVMIEKMVRPEEVLIVENDEGEIVREFVKESDTIQLYKSTRECLVFLTHLDVTDTEAIMSEKLARQVDGSEWSWANCNTLCWAIGSISGAMNEETEKRFLVTVIKDLLGLTEMKRGKDNKAVVASNIMYIVGQYPRFLKAHWKFLKTVVNKLFEFMHETHEGVQDMACDTFIKIANKCRRHFVALQPGEAEPFIDEIVRNLRKITNDLSPQQIHTFYEACGYMISAQGQKPIQERLIAELMSLPNSAWDQIIQEANRDPSILQNGEHIKVIGNIMKTNVAACSSIGSYFYPQIGRIYLDMLTMYRASSGLIDEAVQREGPIATKMPKVRGLRTIKKEILKLVNTYVEKADDLEMVHNSLVPQLLEAVLLDYKRNVPDAREAEVLNLMTTIINKLHNLMEDQIMNILENVFECTLDMINKDFSEYPEHRVEFFKLLRTINLRCFPALLRLDGRQFKLIIDSCMWASKHDNREVEGAGLLMCNELISNMAETDQSTSNAFFQNFFTTILQDVFFVLTDADHKAGFKSQSLLLAKMFWLVESNKLSGPIYTQEMAQGSPSNKEFLKNFVGNLLTNAFPNLQPAQISNFIDGLMANTMDHNRFKLILRDFLISLKEFSGDNAELFAEDREIAAKTQKEQERERAMKVGGLLKPSELDDDEL</sequence>
<dbReference type="Proteomes" id="UP001186974">
    <property type="component" value="Unassembled WGS sequence"/>
</dbReference>
<accession>A0ACC3DDB2</accession>
<name>A0ACC3DDB2_9PEZI</name>